<dbReference type="Pfam" id="PF00027">
    <property type="entry name" value="cNMP_binding"/>
    <property type="match status" value="1"/>
</dbReference>
<dbReference type="SUPFAM" id="SSF51206">
    <property type="entry name" value="cAMP-binding domain-like"/>
    <property type="match status" value="1"/>
</dbReference>
<evidence type="ECO:0000313" key="4">
    <source>
        <dbReference type="EMBL" id="GIM16115.1"/>
    </source>
</evidence>
<feature type="region of interest" description="Disordered" evidence="1">
    <location>
        <begin position="1291"/>
        <end position="1388"/>
    </location>
</feature>
<feature type="region of interest" description="Disordered" evidence="1">
    <location>
        <begin position="370"/>
        <end position="459"/>
    </location>
</feature>
<keyword evidence="2" id="KW-0812">Transmembrane</keyword>
<dbReference type="Gene3D" id="1.10.287.70">
    <property type="match status" value="1"/>
</dbReference>
<feature type="region of interest" description="Disordered" evidence="1">
    <location>
        <begin position="648"/>
        <end position="674"/>
    </location>
</feature>
<comment type="caution">
    <text evidence="4">The sequence shown here is derived from an EMBL/GenBank/DDBJ whole genome shotgun (WGS) entry which is preliminary data.</text>
</comment>
<dbReference type="GO" id="GO:0042391">
    <property type="term" value="P:regulation of membrane potential"/>
    <property type="evidence" value="ECO:0007669"/>
    <property type="project" value="TreeGrafter"/>
</dbReference>
<evidence type="ECO:0000256" key="1">
    <source>
        <dbReference type="SAM" id="MobiDB-lite"/>
    </source>
</evidence>
<evidence type="ECO:0000256" key="2">
    <source>
        <dbReference type="SAM" id="Phobius"/>
    </source>
</evidence>
<sequence length="1483" mass="157936">MFVLDLFSALPLDNIIDVFTHGDDHTNLYWVGLLRLPRFVTMLSQLDVVVPVKYFNLVSVIKLVVIMLLMTHWAACVWYYLSTEVQGRWPWIFTVDGNCNGDVDKYLYAFYRSFLIMLGDRPPTNNNVERVFVLLLLFLGACFYAIVMGSMSLLVSSMWGMASRHKLRAAMLHDVLRYKGADNDADLRSRVDTYFDHMAQYEHPGPEGVVMLSELPVALHSELMASVFEPFLTRIQLFTFCERSFIWRLCQRLRLSMFMPKDVIYGVGWVGHDMYIIWRGVVALTEPDGCMTALLCEGDHFGELGVMATNTPRPQRAVAMCAADIIMLSRGDLQDAMRDFPESAELVRSRAQVQLEDHEIGPAVWAASMATSHMQRQQQQELKQADNIGGSNGEGHDSAGPSSGALGQPSGKPAGDDARKLFTHGKDNDDHHSRKGGIGSSTPRSQGGNTCSATSRIRDQARISPWRQVLSVMSRAAARISAAPGMASVMRRKRLVQGQEKGVTATEAAVVNDVGAGGRISYNLPDGGGSGASGLAEPVAESTEDIFQLNLAHGTESVDPGNLEIPFDSNCQPSVSASSIDSLYAALTRTAAAPPAATIAFGGELSYPRNPHAMQHSTVDSALTSSTVQRRRAPRLPAENVQVRAPHDTVGRQIDESTGHPHVPGRGSNRQQRQRLEQQFLRSGIGMEWRFSSAAASHDAAGTACTVPGMSENAVVPFQLTSTRPVSPTTASSPVITQHPQPSSLIPTTLLSAFNSRDLVGLERARFSSQRPMDAGNSIVRYLSKRARQGAGMRATTAGSSTNPMGPAVWTPPHAMPGDSCTIAIGGGGRAPQVQQTAHAPMLSKQNSDMDRDIIRGSSGQQRIPTASQLLFVTPQPFLGHDPLGSLFDQQSLPTTNSPAALGHRWHCKSGRPSRSQLGASGTTSGASTVAAASFDSHGLIGGIGASTEDSTTRRLGQSLGRRSFRASAMRGSGRQLSHMTSEATGCCDVDGWLNDQQQPCRHPRCLMLELELARARRQLAATQAHLESILTEPLKDPTIQAVVRRENDAVVNAINTRMVEVLQKLLGKLLRVSVGAEDLSYQVVGVDDRLQRLEEEQSGGFGATAAAGAALTIGGSNLRRSPAVAAAAAAAAAGGDGSVLVDAPIQGPEVQRRNTVSALAGLIGPQSAAGGQMGVLLPLSTAAAASGSSASSFRPALGRQSSFKQNLHPRRSSTLGLRTFPSEELIIEAGVPGGGGSNAMVLEAGIAPAGTDTALLEATMNRAAGKNIRRRQSTRDLSVLTSNTIAAQQQQQQQQQQQSQPEQQEQQQLRQQQQARQSEPSSPSLLSRANSRAEGGGGGGARGAIRQRSGGDRVSPTSSCGSRRIPMNVPSAHPTSLGSTPSSGSEQGCCEAIRYAARDVVAATVGADVGIGVDIGVGVDAAAKEDSALSPRAAAEGGHKAAFWAPEILPPAALNEMISKTGKPRQHGGGRKSSSVSEPQDA</sequence>
<dbReference type="PROSITE" id="PS50042">
    <property type="entry name" value="CNMP_BINDING_3"/>
    <property type="match status" value="1"/>
</dbReference>
<dbReference type="InterPro" id="IPR050818">
    <property type="entry name" value="KCNH_animal-type"/>
</dbReference>
<keyword evidence="2" id="KW-0472">Membrane</keyword>
<gene>
    <name evidence="4" type="ORF">Vretimale_18768</name>
</gene>
<feature type="compositionally biased region" description="Low complexity" evidence="1">
    <location>
        <begin position="1291"/>
        <end position="1334"/>
    </location>
</feature>
<evidence type="ECO:0000259" key="3">
    <source>
        <dbReference type="PROSITE" id="PS50042"/>
    </source>
</evidence>
<dbReference type="SMART" id="SM00100">
    <property type="entry name" value="cNMP"/>
    <property type="match status" value="1"/>
</dbReference>
<feature type="domain" description="Cyclic nucleotide-binding" evidence="3">
    <location>
        <begin position="237"/>
        <end position="337"/>
    </location>
</feature>
<feature type="transmembrane region" description="Helical" evidence="2">
    <location>
        <begin position="131"/>
        <end position="159"/>
    </location>
</feature>
<dbReference type="SUPFAM" id="SSF81324">
    <property type="entry name" value="Voltage-gated potassium channels"/>
    <property type="match status" value="1"/>
</dbReference>
<dbReference type="InterPro" id="IPR000595">
    <property type="entry name" value="cNMP-bd_dom"/>
</dbReference>
<proteinExistence type="predicted"/>
<dbReference type="GO" id="GO:0005249">
    <property type="term" value="F:voltage-gated potassium channel activity"/>
    <property type="evidence" value="ECO:0007669"/>
    <property type="project" value="TreeGrafter"/>
</dbReference>
<name>A0A8J4GYM7_9CHLO</name>
<protein>
    <recommendedName>
        <fullName evidence="3">Cyclic nucleotide-binding domain-containing protein</fullName>
    </recommendedName>
</protein>
<dbReference type="PANTHER" id="PTHR10217:SF435">
    <property type="entry name" value="POTASSIUM VOLTAGE-GATED CHANNEL PROTEIN EAG"/>
    <property type="match status" value="1"/>
</dbReference>
<feature type="compositionally biased region" description="Low complexity" evidence="1">
    <location>
        <begin position="1375"/>
        <end position="1386"/>
    </location>
</feature>
<dbReference type="Gene3D" id="2.60.120.10">
    <property type="entry name" value="Jelly Rolls"/>
    <property type="match status" value="1"/>
</dbReference>
<accession>A0A8J4GYM7</accession>
<feature type="compositionally biased region" description="Basic and acidic residues" evidence="1">
    <location>
        <begin position="414"/>
        <end position="432"/>
    </location>
</feature>
<dbReference type="PANTHER" id="PTHR10217">
    <property type="entry name" value="VOLTAGE AND LIGAND GATED POTASSIUM CHANNEL"/>
    <property type="match status" value="1"/>
</dbReference>
<evidence type="ECO:0000313" key="5">
    <source>
        <dbReference type="Proteomes" id="UP000722791"/>
    </source>
</evidence>
<feature type="region of interest" description="Disordered" evidence="1">
    <location>
        <begin position="1457"/>
        <end position="1483"/>
    </location>
</feature>
<feature type="transmembrane region" description="Helical" evidence="2">
    <location>
        <begin position="54"/>
        <end position="81"/>
    </location>
</feature>
<reference evidence="4" key="1">
    <citation type="journal article" date="2021" name="Proc. Natl. Acad. Sci. U.S.A.">
        <title>Three genomes in the algal genus Volvox reveal the fate of a haploid sex-determining region after a transition to homothallism.</title>
        <authorList>
            <person name="Yamamoto K."/>
            <person name="Hamaji T."/>
            <person name="Kawai-Toyooka H."/>
            <person name="Matsuzaki R."/>
            <person name="Takahashi F."/>
            <person name="Nishimura Y."/>
            <person name="Kawachi M."/>
            <person name="Noguchi H."/>
            <person name="Minakuchi Y."/>
            <person name="Umen J.G."/>
            <person name="Toyoda A."/>
            <person name="Nozaki H."/>
        </authorList>
    </citation>
    <scope>NUCLEOTIDE SEQUENCE</scope>
    <source>
        <strain evidence="4">NIES-3785</strain>
    </source>
</reference>
<dbReference type="GO" id="GO:0005886">
    <property type="term" value="C:plasma membrane"/>
    <property type="evidence" value="ECO:0007669"/>
    <property type="project" value="TreeGrafter"/>
</dbReference>
<feature type="compositionally biased region" description="Polar residues" evidence="1">
    <location>
        <begin position="1473"/>
        <end position="1483"/>
    </location>
</feature>
<feature type="compositionally biased region" description="Basic and acidic residues" evidence="1">
    <location>
        <begin position="648"/>
        <end position="659"/>
    </location>
</feature>
<dbReference type="InterPro" id="IPR018490">
    <property type="entry name" value="cNMP-bd_dom_sf"/>
</dbReference>
<dbReference type="EMBL" id="BNCQ01000074">
    <property type="protein sequence ID" value="GIM16115.1"/>
    <property type="molecule type" value="Genomic_DNA"/>
</dbReference>
<dbReference type="CDD" id="cd00038">
    <property type="entry name" value="CAP_ED"/>
    <property type="match status" value="1"/>
</dbReference>
<dbReference type="InterPro" id="IPR014710">
    <property type="entry name" value="RmlC-like_jellyroll"/>
</dbReference>
<feature type="compositionally biased region" description="Polar residues" evidence="1">
    <location>
        <begin position="440"/>
        <end position="455"/>
    </location>
</feature>
<organism evidence="4 5">
    <name type="scientific">Volvox reticuliferus</name>
    <dbReference type="NCBI Taxonomy" id="1737510"/>
    <lineage>
        <taxon>Eukaryota</taxon>
        <taxon>Viridiplantae</taxon>
        <taxon>Chlorophyta</taxon>
        <taxon>core chlorophytes</taxon>
        <taxon>Chlorophyceae</taxon>
        <taxon>CS clade</taxon>
        <taxon>Chlamydomonadales</taxon>
        <taxon>Volvocaceae</taxon>
        <taxon>Volvox</taxon>
    </lineage>
</organism>
<feature type="compositionally biased region" description="Polar residues" evidence="1">
    <location>
        <begin position="370"/>
        <end position="382"/>
    </location>
</feature>
<keyword evidence="2" id="KW-1133">Transmembrane helix</keyword>
<dbReference type="Proteomes" id="UP000722791">
    <property type="component" value="Unassembled WGS sequence"/>
</dbReference>